<dbReference type="Proteomes" id="UP000182179">
    <property type="component" value="Unassembled WGS sequence"/>
</dbReference>
<evidence type="ECO:0008006" key="3">
    <source>
        <dbReference type="Google" id="ProtNLM"/>
    </source>
</evidence>
<sequence>MAAGYELWAQWCDADGVISAGRTMLAKLIDNKGEIFFGGSGGASEPSDSLESAIESLVVAMAVTAPLSADVLRLEYDAGWWCVVQRRGIKNYDPRSIGQFEKADALGISFATYKRRLSEARATIENQLGPQ</sequence>
<dbReference type="RefSeq" id="WP_074851365.1">
    <property type="nucleotide sequence ID" value="NZ_FNTS01000001.1"/>
</dbReference>
<gene>
    <name evidence="1" type="ORF">SAMN04515675_0052</name>
</gene>
<organism evidence="1 2">
    <name type="scientific">Pseudomonas costantinii</name>
    <dbReference type="NCBI Taxonomy" id="168469"/>
    <lineage>
        <taxon>Bacteria</taxon>
        <taxon>Pseudomonadati</taxon>
        <taxon>Pseudomonadota</taxon>
        <taxon>Gammaproteobacteria</taxon>
        <taxon>Pseudomonadales</taxon>
        <taxon>Pseudomonadaceae</taxon>
        <taxon>Pseudomonas</taxon>
    </lineage>
</organism>
<dbReference type="EMBL" id="FNTS01000001">
    <property type="protein sequence ID" value="SEC63414.1"/>
    <property type="molecule type" value="Genomic_DNA"/>
</dbReference>
<comment type="caution">
    <text evidence="1">The sequence shown here is derived from an EMBL/GenBank/DDBJ whole genome shotgun (WGS) entry which is preliminary data.</text>
</comment>
<proteinExistence type="predicted"/>
<evidence type="ECO:0000313" key="2">
    <source>
        <dbReference type="Proteomes" id="UP000182179"/>
    </source>
</evidence>
<keyword evidence="2" id="KW-1185">Reference proteome</keyword>
<reference evidence="1 2" key="1">
    <citation type="submission" date="2016-10" db="EMBL/GenBank/DDBJ databases">
        <authorList>
            <person name="Varghese N."/>
            <person name="Submissions S."/>
        </authorList>
    </citation>
    <scope>NUCLEOTIDE SEQUENCE [LARGE SCALE GENOMIC DNA]</scope>
    <source>
        <strain evidence="1 2">BS2773</strain>
    </source>
</reference>
<accession>A0A1H4U5E2</accession>
<evidence type="ECO:0000313" key="1">
    <source>
        <dbReference type="EMBL" id="SEC63414.1"/>
    </source>
</evidence>
<protein>
    <recommendedName>
        <fullName evidence="3">Transcriptional regulator</fullName>
    </recommendedName>
</protein>
<name>A0A1H4U5E2_9PSED</name>